<dbReference type="InterPro" id="IPR020845">
    <property type="entry name" value="AMP-binding_CS"/>
</dbReference>
<dbReference type="GO" id="GO:0044550">
    <property type="term" value="P:secondary metabolite biosynthetic process"/>
    <property type="evidence" value="ECO:0007669"/>
    <property type="project" value="TreeGrafter"/>
</dbReference>
<dbReference type="PROSITE" id="PS00455">
    <property type="entry name" value="AMP_BINDING"/>
    <property type="match status" value="1"/>
</dbReference>
<feature type="compositionally biased region" description="Low complexity" evidence="1">
    <location>
        <begin position="122"/>
        <end position="148"/>
    </location>
</feature>
<dbReference type="Gene3D" id="3.30.300.30">
    <property type="match status" value="1"/>
</dbReference>
<reference evidence="4" key="1">
    <citation type="journal article" date="2012" name="J. Am. Chem. Soc.">
        <title>Flavoenzyme-catalyzed atropo-selective n,c-bipyrrole homocoupling in marinopyrrole biosynthesis.</title>
        <authorList>
            <person name="Yamanaka K."/>
            <person name="Ryan K.S."/>
            <person name="Gulder T.A."/>
            <person name="Hughes C.C."/>
            <person name="Moore B.S."/>
        </authorList>
    </citation>
    <scope>NUCLEOTIDE SEQUENCE</scope>
    <source>
        <strain evidence="4">CNQ-418</strain>
    </source>
</reference>
<dbReference type="GO" id="GO:0031177">
    <property type="term" value="F:phosphopantetheine binding"/>
    <property type="evidence" value="ECO:0007669"/>
    <property type="project" value="TreeGrafter"/>
</dbReference>
<proteinExistence type="predicted"/>
<dbReference type="AlphaFoldDB" id="J7GXV6"/>
<dbReference type="GO" id="GO:0016740">
    <property type="term" value="F:transferase activity"/>
    <property type="evidence" value="ECO:0007669"/>
    <property type="project" value="UniProtKB-KW"/>
</dbReference>
<name>J7GXV6_9ACTN</name>
<evidence type="ECO:0000259" key="2">
    <source>
        <dbReference type="Pfam" id="PF00501"/>
    </source>
</evidence>
<keyword evidence="4" id="KW-0808">Transferase</keyword>
<dbReference type="InterPro" id="IPR000873">
    <property type="entry name" value="AMP-dep_synth/lig_dom"/>
</dbReference>
<dbReference type="GO" id="GO:0005737">
    <property type="term" value="C:cytoplasm"/>
    <property type="evidence" value="ECO:0007669"/>
    <property type="project" value="TreeGrafter"/>
</dbReference>
<dbReference type="PANTHER" id="PTHR45527">
    <property type="entry name" value="NONRIBOSOMAL PEPTIDE SYNTHETASE"/>
    <property type="match status" value="1"/>
</dbReference>
<evidence type="ECO:0000313" key="4">
    <source>
        <dbReference type="EMBL" id="AFP87519.1"/>
    </source>
</evidence>
<dbReference type="InterPro" id="IPR045851">
    <property type="entry name" value="AMP-bd_C_sf"/>
</dbReference>
<dbReference type="SUPFAM" id="SSF56801">
    <property type="entry name" value="Acetyl-CoA synthetase-like"/>
    <property type="match status" value="1"/>
</dbReference>
<dbReference type="InterPro" id="IPR042099">
    <property type="entry name" value="ANL_N_sf"/>
</dbReference>
<dbReference type="GO" id="GO:0043041">
    <property type="term" value="P:amino acid activation for nonribosomal peptide biosynthetic process"/>
    <property type="evidence" value="ECO:0007669"/>
    <property type="project" value="TreeGrafter"/>
</dbReference>
<evidence type="ECO:0000259" key="3">
    <source>
        <dbReference type="Pfam" id="PF13193"/>
    </source>
</evidence>
<dbReference type="InterPro" id="IPR020459">
    <property type="entry name" value="AMP-binding"/>
</dbReference>
<protein>
    <submittedName>
        <fullName evidence="4">Proline adenyltransferase</fullName>
    </submittedName>
</protein>
<gene>
    <name evidence="4" type="primary">mpy2</name>
</gene>
<evidence type="ECO:0000256" key="1">
    <source>
        <dbReference type="SAM" id="MobiDB-lite"/>
    </source>
</evidence>
<feature type="region of interest" description="Disordered" evidence="1">
    <location>
        <begin position="122"/>
        <end position="206"/>
    </location>
</feature>
<dbReference type="InterPro" id="IPR025110">
    <property type="entry name" value="AMP-bd_C"/>
</dbReference>
<dbReference type="Gene3D" id="3.40.50.12780">
    <property type="entry name" value="N-terminal domain of ligase-like"/>
    <property type="match status" value="2"/>
</dbReference>
<feature type="domain" description="AMP-dependent synthetase/ligase" evidence="2">
    <location>
        <begin position="9"/>
        <end position="409"/>
    </location>
</feature>
<sequence>MRLHQLVRDASRQAPAALAVAAPDGDLTYGELNTLAARYARALRDRGVGPGDRVLIWTGKSAQAVAAMQGALRVGAVYVPVTASNPPPRVARIATDCAATLLIADDGLADRLAAVAEALVATTPRSSSGKGRRGSAALGGRSGAARTAVVTSSELRAEAPAPAEPPGAVDLSGEGASDSDAAQDLPPASDEQTHANQPDDPAYILYTSGSTGDPKGVVVSHRNALAFVDWAVRLLHITAADRISNHAPFNFDLSVFDLYAAFRTGASVHLIAPELAYAPTELVRFLRASDITIWYSVPSALSLMMREGGLLESEPPTALRACVFAGEPFPIGQVKEVRKAWQSIRLLNWYGPTETNVCTSYEVTDSDLSRTEALPIGGAASGDTVELDGPDGAEGEIVVSGPSVMLGYWGREPQRGPYRTGDLGRRDEAGELRYVGRIDQMVKVRGNRIELGEIEAAISAHPAVSDVAVLVIGEGLEAQLHAAVVLAEGAGRVSLLDIKRQCAERLPAYMIVDAVHLVASIPLTANGKKDRKALHVTIERSTP</sequence>
<organism evidence="4">
    <name type="scientific">Streptomyces sp. CNQ-418</name>
    <dbReference type="NCBI Taxonomy" id="467194"/>
    <lineage>
        <taxon>Bacteria</taxon>
        <taxon>Bacillati</taxon>
        <taxon>Actinomycetota</taxon>
        <taxon>Actinomycetes</taxon>
        <taxon>Kitasatosporales</taxon>
        <taxon>Streptomycetaceae</taxon>
        <taxon>Streptomyces</taxon>
    </lineage>
</organism>
<accession>J7GXV6</accession>
<dbReference type="PRINTS" id="PR00154">
    <property type="entry name" value="AMPBINDING"/>
</dbReference>
<feature type="domain" description="AMP-binding enzyme C-terminal" evidence="3">
    <location>
        <begin position="453"/>
        <end position="528"/>
    </location>
</feature>
<dbReference type="Pfam" id="PF00501">
    <property type="entry name" value="AMP-binding"/>
    <property type="match status" value="1"/>
</dbReference>
<dbReference type="Pfam" id="PF13193">
    <property type="entry name" value="AMP-binding_C"/>
    <property type="match status" value="1"/>
</dbReference>
<dbReference type="EMBL" id="JX157625">
    <property type="protein sequence ID" value="AFP87519.1"/>
    <property type="molecule type" value="Genomic_DNA"/>
</dbReference>
<dbReference type="PANTHER" id="PTHR45527:SF1">
    <property type="entry name" value="FATTY ACID SYNTHASE"/>
    <property type="match status" value="1"/>
</dbReference>